<dbReference type="GO" id="GO:0030246">
    <property type="term" value="F:carbohydrate binding"/>
    <property type="evidence" value="ECO:0007669"/>
    <property type="project" value="UniProtKB-KW"/>
</dbReference>
<feature type="region of interest" description="Disordered" evidence="3">
    <location>
        <begin position="410"/>
        <end position="433"/>
    </location>
</feature>
<keyword evidence="1" id="KW-0430">Lectin</keyword>
<feature type="domain" description="SUEL-type lectin" evidence="6">
    <location>
        <begin position="39"/>
        <end position="144"/>
    </location>
</feature>
<gene>
    <name evidence="7" type="ORF">AFUS01_LOCUS2757</name>
</gene>
<protein>
    <recommendedName>
        <fullName evidence="6">SUEL-type lectin domain-containing protein</fullName>
    </recommendedName>
</protein>
<dbReference type="EMBL" id="CAJVCH010015975">
    <property type="protein sequence ID" value="CAG7680675.1"/>
    <property type="molecule type" value="Genomic_DNA"/>
</dbReference>
<feature type="compositionally biased region" description="Basic and acidic residues" evidence="3">
    <location>
        <begin position="466"/>
        <end position="480"/>
    </location>
</feature>
<feature type="compositionally biased region" description="Low complexity" evidence="3">
    <location>
        <begin position="416"/>
        <end position="433"/>
    </location>
</feature>
<feature type="compositionally biased region" description="Polar residues" evidence="3">
    <location>
        <begin position="296"/>
        <end position="305"/>
    </location>
</feature>
<dbReference type="Pfam" id="PF02140">
    <property type="entry name" value="SUEL_Lectin"/>
    <property type="match status" value="2"/>
</dbReference>
<feature type="region of interest" description="Disordered" evidence="3">
    <location>
        <begin position="256"/>
        <end position="350"/>
    </location>
</feature>
<dbReference type="OrthoDB" id="5970528at2759"/>
<feature type="transmembrane region" description="Helical" evidence="4">
    <location>
        <begin position="379"/>
        <end position="404"/>
    </location>
</feature>
<feature type="signal peptide" evidence="5">
    <location>
        <begin position="1"/>
        <end position="22"/>
    </location>
</feature>
<organism evidence="7 8">
    <name type="scientific">Allacma fusca</name>
    <dbReference type="NCBI Taxonomy" id="39272"/>
    <lineage>
        <taxon>Eukaryota</taxon>
        <taxon>Metazoa</taxon>
        <taxon>Ecdysozoa</taxon>
        <taxon>Arthropoda</taxon>
        <taxon>Hexapoda</taxon>
        <taxon>Collembola</taxon>
        <taxon>Symphypleona</taxon>
        <taxon>Sminthuridae</taxon>
        <taxon>Allacma</taxon>
    </lineage>
</organism>
<evidence type="ECO:0000259" key="6">
    <source>
        <dbReference type="PROSITE" id="PS50228"/>
    </source>
</evidence>
<dbReference type="FunFam" id="2.60.120.740:FF:000003">
    <property type="entry name" value="Protein eva-1 homolog C"/>
    <property type="match status" value="1"/>
</dbReference>
<dbReference type="InterPro" id="IPR000922">
    <property type="entry name" value="Lectin_gal-bd_dom"/>
</dbReference>
<feature type="compositionally biased region" description="Acidic residues" evidence="3">
    <location>
        <begin position="258"/>
        <end position="275"/>
    </location>
</feature>
<evidence type="ECO:0000313" key="7">
    <source>
        <dbReference type="EMBL" id="CAG7680675.1"/>
    </source>
</evidence>
<dbReference type="PANTHER" id="PTHR46780">
    <property type="entry name" value="PROTEIN EVA-1"/>
    <property type="match status" value="1"/>
</dbReference>
<evidence type="ECO:0000256" key="2">
    <source>
        <dbReference type="ARBA" id="ARBA00022737"/>
    </source>
</evidence>
<keyword evidence="5" id="KW-0732">Signal</keyword>
<proteinExistence type="predicted"/>
<accession>A0A8J2NSN2</accession>
<feature type="region of interest" description="Disordered" evidence="3">
    <location>
        <begin position="506"/>
        <end position="532"/>
    </location>
</feature>
<feature type="compositionally biased region" description="Polar residues" evidence="3">
    <location>
        <begin position="482"/>
        <end position="492"/>
    </location>
</feature>
<dbReference type="CDD" id="cd22828">
    <property type="entry name" value="Gal_Rha_Lectin_EVA1_EVA1C_rpt1"/>
    <property type="match status" value="1"/>
</dbReference>
<evidence type="ECO:0000256" key="5">
    <source>
        <dbReference type="SAM" id="SignalP"/>
    </source>
</evidence>
<dbReference type="Proteomes" id="UP000708208">
    <property type="component" value="Unassembled WGS sequence"/>
</dbReference>
<evidence type="ECO:0000256" key="3">
    <source>
        <dbReference type="SAM" id="MobiDB-lite"/>
    </source>
</evidence>
<evidence type="ECO:0000256" key="4">
    <source>
        <dbReference type="SAM" id="Phobius"/>
    </source>
</evidence>
<evidence type="ECO:0000313" key="8">
    <source>
        <dbReference type="Proteomes" id="UP000708208"/>
    </source>
</evidence>
<keyword evidence="4" id="KW-0812">Transmembrane</keyword>
<reference evidence="7" key="1">
    <citation type="submission" date="2021-06" db="EMBL/GenBank/DDBJ databases">
        <authorList>
            <person name="Hodson N. C."/>
            <person name="Mongue J. A."/>
            <person name="Jaron S. K."/>
        </authorList>
    </citation>
    <scope>NUCLEOTIDE SEQUENCE</scope>
</reference>
<evidence type="ECO:0000256" key="1">
    <source>
        <dbReference type="ARBA" id="ARBA00022734"/>
    </source>
</evidence>
<dbReference type="AlphaFoldDB" id="A0A8J2NSN2"/>
<feature type="chain" id="PRO_5035192866" description="SUEL-type lectin domain-containing protein" evidence="5">
    <location>
        <begin position="23"/>
        <end position="532"/>
    </location>
</feature>
<feature type="compositionally biased region" description="Basic and acidic residues" evidence="3">
    <location>
        <begin position="510"/>
        <end position="532"/>
    </location>
</feature>
<feature type="domain" description="SUEL-type lectin" evidence="6">
    <location>
        <begin position="153"/>
        <end position="244"/>
    </location>
</feature>
<sequence length="532" mass="59033">MKSPLSLQNFFWIILISTLTSGDNLALLSGTLRTYQRASCDEEWMSLRCPTGTTISVQLAQYGRNSRLPSLCQSSPSHSDLQSHSESSNVTCQWPAAMQYSLLQTVVGYCQRKSNCKFQTSPQTFGGDPCPGIRKYVEVAYKCRPSEFKSVIGCEDEVIQLKCNWSSRLAIYSANYGRTEYESVQCPQPNGVPEESCLSSFATETVMQICHGKRQCALSADPTTFGSPCKPESRMYLKVIHTCVPRKVLQDKYQGSLDPDEMNEMDEFEDDEDSSVIEQPSIYSPDHSKGWGGKNGTNPGRNTLQGPYVEPSSEDEDLTGARDESHSQFSSSHDSHTGNGSSGGGTDNNPVSHAGVRIVYLVSQGINAYDFITRNPEKFYLYLAISTASALLLLVLLIIVKTVIQRRKRRRRENNSGLKLKTKPSSSSSAGPIFSSGLSDIDDLSLDLDQNDISFTELPSILKRSSPYDREHAESRREARSPTSFTGTFGTNTLSRSNEVVRFSNTLGRKGRDTNNPRSLKQDGENEHFFYG</sequence>
<feature type="region of interest" description="Disordered" evidence="3">
    <location>
        <begin position="466"/>
        <end position="492"/>
    </location>
</feature>
<name>A0A8J2NSN2_9HEXA</name>
<keyword evidence="8" id="KW-1185">Reference proteome</keyword>
<keyword evidence="2" id="KW-0677">Repeat</keyword>
<dbReference type="PROSITE" id="PS50228">
    <property type="entry name" value="SUEL_LECTIN"/>
    <property type="match status" value="2"/>
</dbReference>
<keyword evidence="4" id="KW-1133">Transmembrane helix</keyword>
<keyword evidence="4" id="KW-0472">Membrane</keyword>
<dbReference type="CDD" id="cd22829">
    <property type="entry name" value="Gal_Rha_Lectin_EVA1_EVA1C_rpt2"/>
    <property type="match status" value="1"/>
</dbReference>
<comment type="caution">
    <text evidence="7">The sequence shown here is derived from an EMBL/GenBank/DDBJ whole genome shotgun (WGS) entry which is preliminary data.</text>
</comment>